<evidence type="ECO:0000256" key="1">
    <source>
        <dbReference type="ARBA" id="ARBA00008779"/>
    </source>
</evidence>
<feature type="domain" description="Sulfatase N-terminal" evidence="3">
    <location>
        <begin position="6"/>
        <end position="314"/>
    </location>
</feature>
<dbReference type="SUPFAM" id="SSF53649">
    <property type="entry name" value="Alkaline phosphatase-like"/>
    <property type="match status" value="1"/>
</dbReference>
<evidence type="ECO:0000256" key="2">
    <source>
        <dbReference type="ARBA" id="ARBA00022801"/>
    </source>
</evidence>
<protein>
    <submittedName>
        <fullName evidence="4">Arylsulfatase A-like enzyme</fullName>
    </submittedName>
</protein>
<evidence type="ECO:0000259" key="3">
    <source>
        <dbReference type="Pfam" id="PF00884"/>
    </source>
</evidence>
<reference evidence="4 5" key="1">
    <citation type="submission" date="2020-08" db="EMBL/GenBank/DDBJ databases">
        <title>Sequencing the genomes of 1000 actinobacteria strains.</title>
        <authorList>
            <person name="Klenk H.-P."/>
        </authorList>
    </citation>
    <scope>NUCLEOTIDE SEQUENCE [LARGE SCALE GENOMIC DNA]</scope>
    <source>
        <strain evidence="4 5">DSM 105498</strain>
    </source>
</reference>
<dbReference type="InterPro" id="IPR017850">
    <property type="entry name" value="Alkaline_phosphatase_core_sf"/>
</dbReference>
<proteinExistence type="inferred from homology"/>
<dbReference type="PANTHER" id="PTHR42693">
    <property type="entry name" value="ARYLSULFATASE FAMILY MEMBER"/>
    <property type="match status" value="1"/>
</dbReference>
<accession>A0A7W4VV07</accession>
<comment type="similarity">
    <text evidence="1">Belongs to the sulfatase family.</text>
</comment>
<dbReference type="Pfam" id="PF00884">
    <property type="entry name" value="Sulfatase"/>
    <property type="match status" value="1"/>
</dbReference>
<dbReference type="EMBL" id="JACHWR010000001">
    <property type="protein sequence ID" value="MBB3042291.1"/>
    <property type="molecule type" value="Genomic_DNA"/>
</dbReference>
<keyword evidence="2" id="KW-0378">Hydrolase</keyword>
<sequence length="448" mass="49460">MSTRRRNVILILSDQMQYRRQGRLDPESSTPHLDGLAEAGVDFSHCFVSNPQCTPSRTSLLTGLHPHEAGVMTNYGFFDHAGHVDDTHDTVGQAFARAGYRTAYFGKSHLGFPLQRLGYDVVEDHGGVVGGLAEVDRSIAADACDFIRSAPPDRPFFLTVSFHEPHPPFELVPGFEPAQESFARPASMRDPLDGRPEFQLRRQRSDEGVMTEGRYDDEVRRYLSMIAHLDSLVGDVVAGVREAGAWDDTVVAFTSDHGDLMGAHGMRLKGTLPYDELFRVPLIVKGAGSPDLGVVDDLVSNVAIPATLLDLAGVTRTGAWHARSRLPMPSLVAAGSGEAAPEMVFAQHYAAYWGVHPFRLVRTREWKLVQYYGPDRSLELYDLRSDPSEQRNVVDEPDHADVVASLAGALDSWWVATGGRDFDYYESEGFRRAGASDLLDDNVKWAMT</sequence>
<dbReference type="Gene3D" id="3.40.720.10">
    <property type="entry name" value="Alkaline Phosphatase, subunit A"/>
    <property type="match status" value="1"/>
</dbReference>
<dbReference type="InterPro" id="IPR000917">
    <property type="entry name" value="Sulfatase_N"/>
</dbReference>
<dbReference type="AlphaFoldDB" id="A0A7W4VV07"/>
<dbReference type="InterPro" id="IPR050738">
    <property type="entry name" value="Sulfatase"/>
</dbReference>
<evidence type="ECO:0000313" key="5">
    <source>
        <dbReference type="Proteomes" id="UP000589626"/>
    </source>
</evidence>
<dbReference type="RefSeq" id="WP_183592097.1">
    <property type="nucleotide sequence ID" value="NZ_JACHWR010000001.1"/>
</dbReference>
<comment type="caution">
    <text evidence="4">The sequence shown here is derived from an EMBL/GenBank/DDBJ whole genome shotgun (WGS) entry which is preliminary data.</text>
</comment>
<dbReference type="PANTHER" id="PTHR42693:SF53">
    <property type="entry name" value="ENDO-4-O-SULFATASE"/>
    <property type="match status" value="1"/>
</dbReference>
<organism evidence="4 5">
    <name type="scientific">Nocardioides soli</name>
    <dbReference type="NCBI Taxonomy" id="1036020"/>
    <lineage>
        <taxon>Bacteria</taxon>
        <taxon>Bacillati</taxon>
        <taxon>Actinomycetota</taxon>
        <taxon>Actinomycetes</taxon>
        <taxon>Propionibacteriales</taxon>
        <taxon>Nocardioidaceae</taxon>
        <taxon>Nocardioides</taxon>
    </lineage>
</organism>
<dbReference type="Proteomes" id="UP000589626">
    <property type="component" value="Unassembled WGS sequence"/>
</dbReference>
<dbReference type="GO" id="GO:0004065">
    <property type="term" value="F:arylsulfatase activity"/>
    <property type="evidence" value="ECO:0007669"/>
    <property type="project" value="TreeGrafter"/>
</dbReference>
<keyword evidence="5" id="KW-1185">Reference proteome</keyword>
<gene>
    <name evidence="4" type="ORF">FHU40_002092</name>
</gene>
<name>A0A7W4VV07_9ACTN</name>
<evidence type="ECO:0000313" key="4">
    <source>
        <dbReference type="EMBL" id="MBB3042291.1"/>
    </source>
</evidence>